<feature type="non-terminal residue" evidence="7">
    <location>
        <position position="177"/>
    </location>
</feature>
<evidence type="ECO:0000313" key="8">
    <source>
        <dbReference type="Proteomes" id="UP000214610"/>
    </source>
</evidence>
<comment type="cofactor">
    <cofactor evidence="1">
        <name>FAD</name>
        <dbReference type="ChEBI" id="CHEBI:57692"/>
    </cofactor>
</comment>
<accession>A0A227KAW1</accession>
<dbReference type="PANTHER" id="PTHR43400">
    <property type="entry name" value="FUMARATE REDUCTASE"/>
    <property type="match status" value="1"/>
</dbReference>
<dbReference type="Gene3D" id="3.50.50.60">
    <property type="entry name" value="FAD/NAD(P)-binding domain"/>
    <property type="match status" value="1"/>
</dbReference>
<feature type="domain" description="FAD-dependent oxidoreductase 2 FAD-binding" evidence="6">
    <location>
        <begin position="41"/>
        <end position="171"/>
    </location>
</feature>
<evidence type="ECO:0000256" key="4">
    <source>
        <dbReference type="ARBA" id="ARBA00023002"/>
    </source>
</evidence>
<dbReference type="EMBL" id="NHMP01000013">
    <property type="protein sequence ID" value="OXE44353.1"/>
    <property type="molecule type" value="Genomic_DNA"/>
</dbReference>
<gene>
    <name evidence="7" type="ORF">ADH67_12575</name>
</gene>
<evidence type="ECO:0000313" key="7">
    <source>
        <dbReference type="EMBL" id="OXE44353.1"/>
    </source>
</evidence>
<feature type="signal peptide" evidence="5">
    <location>
        <begin position="1"/>
        <end position="26"/>
    </location>
</feature>
<evidence type="ECO:0000259" key="6">
    <source>
        <dbReference type="Pfam" id="PF00890"/>
    </source>
</evidence>
<keyword evidence="5" id="KW-0732">Signal</keyword>
<dbReference type="InterPro" id="IPR050315">
    <property type="entry name" value="FAD-oxidoreductase_2"/>
</dbReference>
<keyword evidence="4" id="KW-0560">Oxidoreductase</keyword>
<dbReference type="GeneID" id="78363543"/>
<organism evidence="7 8">
    <name type="scientific">Turicimonas muris</name>
    <dbReference type="NCBI Taxonomy" id="1796652"/>
    <lineage>
        <taxon>Bacteria</taxon>
        <taxon>Pseudomonadati</taxon>
        <taxon>Pseudomonadota</taxon>
        <taxon>Betaproteobacteria</taxon>
        <taxon>Burkholderiales</taxon>
        <taxon>Sutterellaceae</taxon>
        <taxon>Turicimonas</taxon>
    </lineage>
</organism>
<reference evidence="8" key="1">
    <citation type="submission" date="2017-05" db="EMBL/GenBank/DDBJ databases">
        <title>Improved OligoMM genomes.</title>
        <authorList>
            <person name="Garzetti D."/>
        </authorList>
    </citation>
    <scope>NUCLEOTIDE SEQUENCE [LARGE SCALE GENOMIC DNA]</scope>
    <source>
        <strain evidence="8">YL45</strain>
    </source>
</reference>
<keyword evidence="2" id="KW-0285">Flavoprotein</keyword>
<comment type="caution">
    <text evidence="7">The sequence shown here is derived from an EMBL/GenBank/DDBJ whole genome shotgun (WGS) entry which is preliminary data.</text>
</comment>
<dbReference type="RefSeq" id="WP_143597751.1">
    <property type="nucleotide sequence ID" value="NZ_CAJTBZ010000029.1"/>
</dbReference>
<dbReference type="InterPro" id="IPR036188">
    <property type="entry name" value="FAD/NAD-bd_sf"/>
</dbReference>
<sequence>MTINRRQLLASSIIAPFASLPSLASAADLCSVPQAWDKTYDVIVIGSGGAGLSAGIVAKEKGANTVVLEKLPFPGGNTMVSGGGLNAAIEADYKKAGVKDSPQLHTEQTLAAGDNRADPELVKTLCEKVPESVEWLNRVGPVITRPSHTTWHAVRHQGGSSKHPYVPDAVRRAFSKL</sequence>
<evidence type="ECO:0000256" key="1">
    <source>
        <dbReference type="ARBA" id="ARBA00001974"/>
    </source>
</evidence>
<evidence type="ECO:0000256" key="3">
    <source>
        <dbReference type="ARBA" id="ARBA00022827"/>
    </source>
</evidence>
<dbReference type="SUPFAM" id="SSF51905">
    <property type="entry name" value="FAD/NAD(P)-binding domain"/>
    <property type="match status" value="1"/>
</dbReference>
<protein>
    <submittedName>
        <fullName evidence="7">Flavocytochrome c</fullName>
    </submittedName>
</protein>
<dbReference type="InterPro" id="IPR003953">
    <property type="entry name" value="FAD-dep_OxRdtase_2_FAD-bd"/>
</dbReference>
<dbReference type="PANTHER" id="PTHR43400:SF7">
    <property type="entry name" value="FAD-DEPENDENT OXIDOREDUCTASE 2 FAD BINDING DOMAIN-CONTAINING PROTEIN"/>
    <property type="match status" value="1"/>
</dbReference>
<evidence type="ECO:0000256" key="2">
    <source>
        <dbReference type="ARBA" id="ARBA00022630"/>
    </source>
</evidence>
<evidence type="ECO:0000256" key="5">
    <source>
        <dbReference type="SAM" id="SignalP"/>
    </source>
</evidence>
<name>A0A227KAW1_9BURK</name>
<dbReference type="GO" id="GO:0016491">
    <property type="term" value="F:oxidoreductase activity"/>
    <property type="evidence" value="ECO:0007669"/>
    <property type="project" value="UniProtKB-KW"/>
</dbReference>
<keyword evidence="3" id="KW-0274">FAD</keyword>
<dbReference type="Pfam" id="PF00890">
    <property type="entry name" value="FAD_binding_2"/>
    <property type="match status" value="1"/>
</dbReference>
<feature type="chain" id="PRO_5012217859" evidence="5">
    <location>
        <begin position="27"/>
        <end position="177"/>
    </location>
</feature>
<keyword evidence="8" id="KW-1185">Reference proteome</keyword>
<dbReference type="AlphaFoldDB" id="A0A227KAW1"/>
<proteinExistence type="predicted"/>
<dbReference type="Proteomes" id="UP000214610">
    <property type="component" value="Unassembled WGS sequence"/>
</dbReference>